<feature type="region of interest" description="Disordered" evidence="1">
    <location>
        <begin position="315"/>
        <end position="346"/>
    </location>
</feature>
<proteinExistence type="predicted"/>
<dbReference type="PANTHER" id="PTHR39610">
    <property type="entry name" value="BZIP DOMAIN-CONTAINING PROTEIN-RELATED"/>
    <property type="match status" value="1"/>
</dbReference>
<gene>
    <name evidence="2" type="ORF">R9X50_00207400</name>
</gene>
<accession>A0AAQ3R6B9</accession>
<feature type="compositionally biased region" description="Low complexity" evidence="1">
    <location>
        <begin position="97"/>
        <end position="115"/>
    </location>
</feature>
<name>A0AAQ3R6B9_9PEZI</name>
<dbReference type="EMBL" id="CP138582">
    <property type="protein sequence ID" value="WPG99263.1"/>
    <property type="molecule type" value="Genomic_DNA"/>
</dbReference>
<feature type="compositionally biased region" description="Low complexity" evidence="1">
    <location>
        <begin position="42"/>
        <end position="52"/>
    </location>
</feature>
<protein>
    <submittedName>
        <fullName evidence="2">Uncharacterized protein</fullName>
    </submittedName>
</protein>
<feature type="compositionally biased region" description="Low complexity" evidence="1">
    <location>
        <begin position="20"/>
        <end position="33"/>
    </location>
</feature>
<feature type="compositionally biased region" description="Low complexity" evidence="1">
    <location>
        <begin position="256"/>
        <end position="271"/>
    </location>
</feature>
<feature type="compositionally biased region" description="Polar residues" evidence="1">
    <location>
        <begin position="175"/>
        <end position="190"/>
    </location>
</feature>
<evidence type="ECO:0000313" key="2">
    <source>
        <dbReference type="EMBL" id="WPG99263.1"/>
    </source>
</evidence>
<feature type="region of interest" description="Disordered" evidence="1">
    <location>
        <begin position="1"/>
        <end position="65"/>
    </location>
</feature>
<dbReference type="Proteomes" id="UP001303373">
    <property type="component" value="Chromosome 3"/>
</dbReference>
<feature type="compositionally biased region" description="Polar residues" evidence="1">
    <location>
        <begin position="319"/>
        <end position="335"/>
    </location>
</feature>
<feature type="region of interest" description="Disordered" evidence="1">
    <location>
        <begin position="360"/>
        <end position="396"/>
    </location>
</feature>
<feature type="region of interest" description="Disordered" evidence="1">
    <location>
        <begin position="97"/>
        <end position="271"/>
    </location>
</feature>
<feature type="compositionally biased region" description="Polar residues" evidence="1">
    <location>
        <begin position="124"/>
        <end position="137"/>
    </location>
</feature>
<feature type="compositionally biased region" description="Polar residues" evidence="1">
    <location>
        <begin position="200"/>
        <end position="222"/>
    </location>
</feature>
<evidence type="ECO:0000256" key="1">
    <source>
        <dbReference type="SAM" id="MobiDB-lite"/>
    </source>
</evidence>
<evidence type="ECO:0000313" key="3">
    <source>
        <dbReference type="Proteomes" id="UP001303373"/>
    </source>
</evidence>
<sequence>MAPDINTLDAATSAVPRPQRTSSSSTTASRRTSQIMGPPSVPASASRSPRPSNSETASVPLRHPRPLTAAELYLECEKEQEAVVNRLTRELTALRAQSASVASNASYSSTSTSASLLPVDITDPNPTHQISGATHPTPSRRHRSSSSYSSRSIPTAATSLSGISSSGATQSSTQVHAGSTSGVPLGNVSQASADRAAAATGTNTGSLSRQPSITASGTSTPARLSMDMARHGNGGGTIFTLPHRPSLSRDPSYGNQQPSTTAQSTTTPPTAAQSVQVAMQHLNDTNSYRTEMEIVKAENEILRQRVRALERALRLQRRNSSQSDAARHSNPSSHGLTEASARAPRNRESLEAMRPNMTSPAGVAAWADGGVGGVAGPRERSESQSTNASSRRAIGVAAEDEVKVGESAGSVGLGRGI</sequence>
<keyword evidence="3" id="KW-1185">Reference proteome</keyword>
<dbReference type="AlphaFoldDB" id="A0AAQ3R6B9"/>
<organism evidence="2 3">
    <name type="scientific">Acrodontium crateriforme</name>
    <dbReference type="NCBI Taxonomy" id="150365"/>
    <lineage>
        <taxon>Eukaryota</taxon>
        <taxon>Fungi</taxon>
        <taxon>Dikarya</taxon>
        <taxon>Ascomycota</taxon>
        <taxon>Pezizomycotina</taxon>
        <taxon>Dothideomycetes</taxon>
        <taxon>Dothideomycetidae</taxon>
        <taxon>Mycosphaerellales</taxon>
        <taxon>Teratosphaeriaceae</taxon>
        <taxon>Acrodontium</taxon>
    </lineage>
</organism>
<reference evidence="2 3" key="1">
    <citation type="submission" date="2023-11" db="EMBL/GenBank/DDBJ databases">
        <title>An acidophilic fungus is an integral part of prey digestion in a carnivorous sundew plant.</title>
        <authorList>
            <person name="Tsai I.J."/>
        </authorList>
    </citation>
    <scope>NUCLEOTIDE SEQUENCE [LARGE SCALE GENOMIC DNA]</scope>
    <source>
        <strain evidence="2">169a</strain>
    </source>
</reference>
<feature type="compositionally biased region" description="Low complexity" evidence="1">
    <location>
        <begin position="145"/>
        <end position="174"/>
    </location>
</feature>
<dbReference type="PANTHER" id="PTHR39610:SF1">
    <property type="match status" value="1"/>
</dbReference>